<dbReference type="Proteomes" id="UP000602647">
    <property type="component" value="Unassembled WGS sequence"/>
</dbReference>
<reference evidence="1" key="1">
    <citation type="submission" date="2020-08" db="EMBL/GenBank/DDBJ databases">
        <title>Genome public.</title>
        <authorList>
            <person name="Liu C."/>
            <person name="Sun Q."/>
        </authorList>
    </citation>
    <scope>NUCLEOTIDE SEQUENCE</scope>
    <source>
        <strain evidence="1">BX12</strain>
    </source>
</reference>
<protein>
    <submittedName>
        <fullName evidence="1">EcsC family protein</fullName>
    </submittedName>
</protein>
<dbReference type="PANTHER" id="PTHR41260:SF1">
    <property type="entry name" value="PROTEIN ECSC"/>
    <property type="match status" value="1"/>
</dbReference>
<evidence type="ECO:0000313" key="2">
    <source>
        <dbReference type="Proteomes" id="UP000602647"/>
    </source>
</evidence>
<name>A0A923SWF1_9FIRM</name>
<dbReference type="InterPro" id="IPR024787">
    <property type="entry name" value="EcsC"/>
</dbReference>
<dbReference type="RefSeq" id="WP_187303377.1">
    <property type="nucleotide sequence ID" value="NZ_JACRYT010000011.1"/>
</dbReference>
<sequence>MRKTPYEKEWDALMRKETRYLKNNSEKQEFILNRKLEERVPDKLQEKLDLAFYKGFQIVFEKGTAVIEKTYSKEKKDHAHKVDAYALELSATRKNLRAFSRRSRLSNARNLAISLGEGVATGIPGIGLPDIPLFIGMILKSIYEIALSYGFSYDTDGERRFILSLIRTSLLKGRELESENAAIDRLIKDGVPSECGSEELSRAIRSASDTLSQELLYLKFLQGIPIAGIIGGLSDAVYLKKITAYASLKYYRRFLTMQRDPETASSAQQP</sequence>
<dbReference type="PANTHER" id="PTHR41260">
    <property type="entry name" value="PROTEIN ECSC"/>
    <property type="match status" value="1"/>
</dbReference>
<comment type="caution">
    <text evidence="1">The sequence shown here is derived from an EMBL/GenBank/DDBJ whole genome shotgun (WGS) entry which is preliminary data.</text>
</comment>
<dbReference type="Pfam" id="PF12787">
    <property type="entry name" value="EcsC"/>
    <property type="match status" value="1"/>
</dbReference>
<keyword evidence="2" id="KW-1185">Reference proteome</keyword>
<accession>A0A923SWF1</accession>
<evidence type="ECO:0000313" key="1">
    <source>
        <dbReference type="EMBL" id="MBC6680278.1"/>
    </source>
</evidence>
<gene>
    <name evidence="1" type="ORF">H9L42_10570</name>
</gene>
<organism evidence="1 2">
    <name type="scientific">Zhenpiania hominis</name>
    <dbReference type="NCBI Taxonomy" id="2763644"/>
    <lineage>
        <taxon>Bacteria</taxon>
        <taxon>Bacillati</taxon>
        <taxon>Bacillota</taxon>
        <taxon>Clostridia</taxon>
        <taxon>Peptostreptococcales</taxon>
        <taxon>Anaerovoracaceae</taxon>
        <taxon>Zhenpiania</taxon>
    </lineage>
</organism>
<dbReference type="EMBL" id="JACRYT010000011">
    <property type="protein sequence ID" value="MBC6680278.1"/>
    <property type="molecule type" value="Genomic_DNA"/>
</dbReference>
<dbReference type="AlphaFoldDB" id="A0A923SWF1"/>
<proteinExistence type="predicted"/>